<sequence>MSLPPLWGSEKFRKSVINKLNSELEHCSLSAKNAGQGIENAVFEKTQSKKQYLGYVAKIILRVRNMVHIDDAWLANCVKTILSKPPPRLRRVLRPEEFAKYNKEMMKLRTQLQAEEILKTKDRK</sequence>
<keyword evidence="2" id="KW-0804">Transcription</keyword>
<dbReference type="GO" id="GO:0005634">
    <property type="term" value="C:nucleus"/>
    <property type="evidence" value="ECO:0007669"/>
    <property type="project" value="UniProtKB-SubCell"/>
</dbReference>
<dbReference type="InterPro" id="IPR019087">
    <property type="entry name" value="Med15_N"/>
</dbReference>
<dbReference type="GO" id="GO:0006355">
    <property type="term" value="P:regulation of DNA-templated transcription"/>
    <property type="evidence" value="ECO:0007669"/>
    <property type="project" value="InterPro"/>
</dbReference>
<evidence type="ECO:0000259" key="3">
    <source>
        <dbReference type="Pfam" id="PF09606"/>
    </source>
</evidence>
<keyword evidence="2" id="KW-0805">Transcription regulation</keyword>
<proteinExistence type="inferred from homology"/>
<dbReference type="InterPro" id="IPR036529">
    <property type="entry name" value="KIX_dom_sf"/>
</dbReference>
<dbReference type="Gene3D" id="1.10.246.20">
    <property type="entry name" value="Coactivator CBP, KIX domain"/>
    <property type="match status" value="1"/>
</dbReference>
<dbReference type="EnsemblMetazoa" id="XM_019917205.1">
    <property type="protein sequence ID" value="XP_019772764.1"/>
    <property type="gene ID" value="LOC109546281"/>
</dbReference>
<comment type="function">
    <text evidence="2">Component of the Mediator complex, a coactivator involved in the regulated transcription of nearly all RNA polymerase II-dependent genes. Mediator functions as a bridge to convey information from gene-specific regulatory proteins to the basal RNA polymerase II transcription machinery. Mediator is recruited to promoters by direct interactions with regulatory proteins and serves as a scaffold for the assembly of a functional preinitiation complex with RNA polymerase II and the general transcription factors.</text>
</comment>
<comment type="subunit">
    <text evidence="2">Component of the Mediator complex.</text>
</comment>
<dbReference type="KEGG" id="dpa:109546281"/>
<keyword evidence="2" id="KW-0010">Activator</keyword>
<evidence type="ECO:0000256" key="1">
    <source>
        <dbReference type="ARBA" id="ARBA00023242"/>
    </source>
</evidence>
<comment type="similarity">
    <text evidence="2">Belongs to the Mediator complex subunit 15 family.</text>
</comment>
<accession>A0AAR5QHR3</accession>
<dbReference type="AlphaFoldDB" id="A0AAR5QHR3"/>
<protein>
    <recommendedName>
        <fullName evidence="2">Mediator of RNA polymerase II transcription subunit 15</fullName>
    </recommendedName>
    <alternativeName>
        <fullName evidence="2">Mediator complex subunit 15</fullName>
    </alternativeName>
</protein>
<comment type="subcellular location">
    <subcellularLocation>
        <location evidence="2">Nucleus</location>
    </subcellularLocation>
</comment>
<dbReference type="Proteomes" id="UP000019118">
    <property type="component" value="Unassembled WGS sequence"/>
</dbReference>
<evidence type="ECO:0000256" key="2">
    <source>
        <dbReference type="RuleBase" id="RU364148"/>
    </source>
</evidence>
<organism evidence="4 5">
    <name type="scientific">Dendroctonus ponderosae</name>
    <name type="common">Mountain pine beetle</name>
    <dbReference type="NCBI Taxonomy" id="77166"/>
    <lineage>
        <taxon>Eukaryota</taxon>
        <taxon>Metazoa</taxon>
        <taxon>Ecdysozoa</taxon>
        <taxon>Arthropoda</taxon>
        <taxon>Hexapoda</taxon>
        <taxon>Insecta</taxon>
        <taxon>Pterygota</taxon>
        <taxon>Neoptera</taxon>
        <taxon>Endopterygota</taxon>
        <taxon>Coleoptera</taxon>
        <taxon>Polyphaga</taxon>
        <taxon>Cucujiformia</taxon>
        <taxon>Curculionidae</taxon>
        <taxon>Scolytinae</taxon>
        <taxon>Dendroctonus</taxon>
    </lineage>
</organism>
<feature type="domain" description="Mediator of RNA polymerase II transcription subunit 15 N-terminal" evidence="3">
    <location>
        <begin position="7"/>
        <end position="66"/>
    </location>
</feature>
<dbReference type="Pfam" id="PF09606">
    <property type="entry name" value="Med15_N"/>
    <property type="match status" value="1"/>
</dbReference>
<name>A0AAR5QHR3_DENPD</name>
<reference evidence="5" key="1">
    <citation type="journal article" date="2013" name="Genome Biol.">
        <title>Draft genome of the mountain pine beetle, Dendroctonus ponderosae Hopkins, a major forest pest.</title>
        <authorList>
            <person name="Keeling C.I."/>
            <person name="Yuen M.M."/>
            <person name="Liao N.Y."/>
            <person name="Docking T.R."/>
            <person name="Chan S.K."/>
            <person name="Taylor G.A."/>
            <person name="Palmquist D.L."/>
            <person name="Jackman S.D."/>
            <person name="Nguyen A."/>
            <person name="Li M."/>
            <person name="Henderson H."/>
            <person name="Janes J.K."/>
            <person name="Zhao Y."/>
            <person name="Pandoh P."/>
            <person name="Moore R."/>
            <person name="Sperling F.A."/>
            <person name="Huber D.P."/>
            <person name="Birol I."/>
            <person name="Jones S.J."/>
            <person name="Bohlmann J."/>
        </authorList>
    </citation>
    <scope>NUCLEOTIDE SEQUENCE</scope>
</reference>
<gene>
    <name evidence="2" type="primary">MED15</name>
</gene>
<evidence type="ECO:0000313" key="5">
    <source>
        <dbReference type="Proteomes" id="UP000019118"/>
    </source>
</evidence>
<reference evidence="4" key="2">
    <citation type="submission" date="2024-08" db="UniProtKB">
        <authorList>
            <consortium name="EnsemblMetazoa"/>
        </authorList>
    </citation>
    <scope>IDENTIFICATION</scope>
</reference>
<evidence type="ECO:0000313" key="4">
    <source>
        <dbReference type="EnsemblMetazoa" id="XP_019772764.1"/>
    </source>
</evidence>
<dbReference type="GO" id="GO:0003712">
    <property type="term" value="F:transcription coregulator activity"/>
    <property type="evidence" value="ECO:0007669"/>
    <property type="project" value="InterPro"/>
</dbReference>
<keyword evidence="1 2" id="KW-0539">Nucleus</keyword>
<keyword evidence="5" id="KW-1185">Reference proteome</keyword>